<keyword evidence="1 2" id="KW-0378">Hydrolase</keyword>
<reference evidence="3 4" key="1">
    <citation type="submission" date="2019-11" db="EMBL/GenBank/DDBJ databases">
        <title>Draft genome of Amycolatopsis RM579.</title>
        <authorList>
            <person name="Duangmal K."/>
            <person name="Mingma R."/>
        </authorList>
    </citation>
    <scope>NUCLEOTIDE SEQUENCE [LARGE SCALE GENOMIC DNA]</scope>
    <source>
        <strain evidence="3 4">RM579</strain>
    </source>
</reference>
<proteinExistence type="inferred from homology"/>
<dbReference type="NCBIfam" id="TIGR02258">
    <property type="entry name" value="2_5_ligase"/>
    <property type="match status" value="1"/>
</dbReference>
<dbReference type="RefSeq" id="WP_312867693.1">
    <property type="nucleotide sequence ID" value="NZ_WMBA01000009.1"/>
</dbReference>
<dbReference type="Pfam" id="PF13563">
    <property type="entry name" value="2_5_RNA_ligase2"/>
    <property type="match status" value="1"/>
</dbReference>
<comment type="similarity">
    <text evidence="2">Belongs to the 2H phosphoesterase superfamily. ThpR family.</text>
</comment>
<organism evidence="3 4">
    <name type="scientific">Amycolatopsis pithecellobii</name>
    <dbReference type="NCBI Taxonomy" id="664692"/>
    <lineage>
        <taxon>Bacteria</taxon>
        <taxon>Bacillati</taxon>
        <taxon>Actinomycetota</taxon>
        <taxon>Actinomycetes</taxon>
        <taxon>Pseudonocardiales</taxon>
        <taxon>Pseudonocardiaceae</taxon>
        <taxon>Amycolatopsis</taxon>
    </lineage>
</organism>
<dbReference type="EMBL" id="WMBA01000009">
    <property type="protein sequence ID" value="MTD54103.1"/>
    <property type="molecule type" value="Genomic_DNA"/>
</dbReference>
<dbReference type="GO" id="GO:0008664">
    <property type="term" value="F:RNA 2',3'-cyclic 3'-phosphodiesterase activity"/>
    <property type="evidence" value="ECO:0007669"/>
    <property type="project" value="UniProtKB-EC"/>
</dbReference>
<comment type="catalytic activity">
    <reaction evidence="2">
        <text>a 3'-end 2',3'-cyclophospho-ribonucleotide-RNA + H2O = a 3'-end 2'-phospho-ribonucleotide-RNA + H(+)</text>
        <dbReference type="Rhea" id="RHEA:11828"/>
        <dbReference type="Rhea" id="RHEA-COMP:10464"/>
        <dbReference type="Rhea" id="RHEA-COMP:17353"/>
        <dbReference type="ChEBI" id="CHEBI:15377"/>
        <dbReference type="ChEBI" id="CHEBI:15378"/>
        <dbReference type="ChEBI" id="CHEBI:83064"/>
        <dbReference type="ChEBI" id="CHEBI:173113"/>
        <dbReference type="EC" id="3.1.4.58"/>
    </reaction>
</comment>
<feature type="active site" description="Proton donor" evidence="2">
    <location>
        <position position="40"/>
    </location>
</feature>
<dbReference type="InterPro" id="IPR009097">
    <property type="entry name" value="Cyclic_Pdiesterase"/>
</dbReference>
<dbReference type="PANTHER" id="PTHR35561:SF1">
    <property type="entry name" value="RNA 2',3'-CYCLIC PHOSPHODIESTERASE"/>
    <property type="match status" value="1"/>
</dbReference>
<evidence type="ECO:0000313" key="3">
    <source>
        <dbReference type="EMBL" id="MTD54103.1"/>
    </source>
</evidence>
<feature type="short sequence motif" description="HXTX 1" evidence="2">
    <location>
        <begin position="40"/>
        <end position="43"/>
    </location>
</feature>
<gene>
    <name evidence="3" type="primary">thpR</name>
    <name evidence="3" type="ORF">GKO32_08960</name>
</gene>
<dbReference type="InterPro" id="IPR004175">
    <property type="entry name" value="RNA_CPDase"/>
</dbReference>
<sequence length="168" mass="18447">MALFSAVLPPPQVAESLRMYLEPLWAEDPAPRWVPPAQWHVTLGFYGQDDPATRIPWLTSALTGRRAPMVRLEGAGTFAHVLYVGVAGDELTELAAAAGAGDERPYLPHLTVARTREEAPAELERRLSGFVSEPWTATEVVLMRSDRTRAGARYSVLARVPLVSRQAC</sequence>
<protein>
    <recommendedName>
        <fullName evidence="2">RNA 2',3'-cyclic phosphodiesterase</fullName>
        <shortName evidence="2">RNA 2',3'-CPDase</shortName>
        <ecNumber evidence="2">3.1.4.58</ecNumber>
    </recommendedName>
</protein>
<evidence type="ECO:0000256" key="2">
    <source>
        <dbReference type="HAMAP-Rule" id="MF_01940"/>
    </source>
</evidence>
<dbReference type="AlphaFoldDB" id="A0A6N7YYY3"/>
<dbReference type="Proteomes" id="UP000440096">
    <property type="component" value="Unassembled WGS sequence"/>
</dbReference>
<comment type="function">
    <text evidence="2">Hydrolyzes RNA 2',3'-cyclic phosphodiester to an RNA 2'-phosphomonoester.</text>
</comment>
<keyword evidence="4" id="KW-1185">Reference proteome</keyword>
<accession>A0A6N7YYY3</accession>
<feature type="active site" description="Proton acceptor" evidence="2">
    <location>
        <position position="109"/>
    </location>
</feature>
<evidence type="ECO:0000256" key="1">
    <source>
        <dbReference type="ARBA" id="ARBA00022801"/>
    </source>
</evidence>
<name>A0A6N7YYY3_9PSEU</name>
<evidence type="ECO:0000313" key="4">
    <source>
        <dbReference type="Proteomes" id="UP000440096"/>
    </source>
</evidence>
<feature type="short sequence motif" description="HXTX 2" evidence="2">
    <location>
        <begin position="109"/>
        <end position="112"/>
    </location>
</feature>
<dbReference type="Gene3D" id="3.90.1140.10">
    <property type="entry name" value="Cyclic phosphodiesterase"/>
    <property type="match status" value="1"/>
</dbReference>
<comment type="caution">
    <text evidence="3">The sequence shown here is derived from an EMBL/GenBank/DDBJ whole genome shotgun (WGS) entry which is preliminary data.</text>
</comment>
<dbReference type="PANTHER" id="PTHR35561">
    <property type="entry name" value="RNA 2',3'-CYCLIC PHOSPHODIESTERASE"/>
    <property type="match status" value="1"/>
</dbReference>
<dbReference type="GO" id="GO:0004113">
    <property type="term" value="F:2',3'-cyclic-nucleotide 3'-phosphodiesterase activity"/>
    <property type="evidence" value="ECO:0007669"/>
    <property type="project" value="InterPro"/>
</dbReference>
<dbReference type="SUPFAM" id="SSF55144">
    <property type="entry name" value="LigT-like"/>
    <property type="match status" value="1"/>
</dbReference>
<dbReference type="EC" id="3.1.4.58" evidence="2"/>
<dbReference type="HAMAP" id="MF_01940">
    <property type="entry name" value="RNA_CPDase"/>
    <property type="match status" value="1"/>
</dbReference>